<dbReference type="InterPro" id="IPR009075">
    <property type="entry name" value="AcylCo_DH/oxidase_C"/>
</dbReference>
<keyword evidence="5 6" id="KW-0560">Oxidoreductase</keyword>
<feature type="domain" description="Acyl-CoA dehydrogenase/oxidase N-terminal" evidence="9">
    <location>
        <begin position="6"/>
        <end position="117"/>
    </location>
</feature>
<dbReference type="SUPFAM" id="SSF56645">
    <property type="entry name" value="Acyl-CoA dehydrogenase NM domain-like"/>
    <property type="match status" value="1"/>
</dbReference>
<dbReference type="InterPro" id="IPR013786">
    <property type="entry name" value="AcylCoA_DH/ox_N"/>
</dbReference>
<evidence type="ECO:0000256" key="4">
    <source>
        <dbReference type="ARBA" id="ARBA00022827"/>
    </source>
</evidence>
<dbReference type="EMBL" id="JASNFN010000018">
    <property type="protein sequence ID" value="MDP5183899.1"/>
    <property type="molecule type" value="Genomic_DNA"/>
</dbReference>
<dbReference type="InterPro" id="IPR037069">
    <property type="entry name" value="AcylCoA_DH/ox_N_sf"/>
</dbReference>
<evidence type="ECO:0000259" key="9">
    <source>
        <dbReference type="Pfam" id="PF02771"/>
    </source>
</evidence>
<dbReference type="Pfam" id="PF02771">
    <property type="entry name" value="Acyl-CoA_dh_N"/>
    <property type="match status" value="1"/>
</dbReference>
<dbReference type="InterPro" id="IPR009100">
    <property type="entry name" value="AcylCoA_DH/oxidase_NM_dom_sf"/>
</dbReference>
<feature type="domain" description="Acyl-CoA oxidase/dehydrogenase middle" evidence="8">
    <location>
        <begin position="124"/>
        <end position="217"/>
    </location>
</feature>
<protein>
    <submittedName>
        <fullName evidence="10">Acyl-CoA dehydrogenase family protein</fullName>
    </submittedName>
</protein>
<dbReference type="Proteomes" id="UP001233673">
    <property type="component" value="Unassembled WGS sequence"/>
</dbReference>
<comment type="similarity">
    <text evidence="2 6">Belongs to the acyl-CoA dehydrogenase family.</text>
</comment>
<dbReference type="Pfam" id="PF02770">
    <property type="entry name" value="Acyl-CoA_dh_M"/>
    <property type="match status" value="1"/>
</dbReference>
<feature type="domain" description="Acyl-CoA dehydrogenase/oxidase C-terminal" evidence="7">
    <location>
        <begin position="230"/>
        <end position="378"/>
    </location>
</feature>
<dbReference type="InterPro" id="IPR006091">
    <property type="entry name" value="Acyl-CoA_Oxase/DH_mid-dom"/>
</dbReference>
<evidence type="ECO:0000256" key="3">
    <source>
        <dbReference type="ARBA" id="ARBA00022630"/>
    </source>
</evidence>
<sequence length="387" mass="43259">MDLQFTPQQQEFRAEVRAWLEANQPTHAFQPYYTERGLAEHLEWERRLFAAGYAAPGWPKEAGGLGLDLWAQLIWDEEYARLRLPERLNKMGLIHGGPTVLVHGTEQQKREWIPGILDCSDIWCQGFSEPDAGSDLAALRTTARIEGDELVLNGQKTWTSYGVVATRMFALVRTDPEARKHRGISFVVLDLDTPGVEVRPMRQLHGHSGFAEVFFTDARIPLANLVGDLDDGWRVAQTSLRLERGTGRGQHTRLTQTFRALAEEVGRRDADPGALERLGSLSAWTFAHEQATYALTDTIARGADDGVDSSILKVRWSEIQTAIHEEHLTVLGPDAELLHEPDPSGALPPLLRNYWHGRAGEIFAGSTEIQKNIISERGLGLPREPRA</sequence>
<dbReference type="Gene3D" id="1.10.540.10">
    <property type="entry name" value="Acyl-CoA dehydrogenase/oxidase, N-terminal domain"/>
    <property type="match status" value="1"/>
</dbReference>
<dbReference type="RefSeq" id="WP_306000507.1">
    <property type="nucleotide sequence ID" value="NZ_JASNFN010000018.1"/>
</dbReference>
<dbReference type="Gene3D" id="2.40.110.10">
    <property type="entry name" value="Butyryl-CoA Dehydrogenase, subunit A, domain 2"/>
    <property type="match status" value="1"/>
</dbReference>
<evidence type="ECO:0000256" key="1">
    <source>
        <dbReference type="ARBA" id="ARBA00001974"/>
    </source>
</evidence>
<gene>
    <name evidence="10" type="ORF">QOZ88_14770</name>
</gene>
<organism evidence="10 11">
    <name type="scientific">Blastococcus carthaginiensis</name>
    <dbReference type="NCBI Taxonomy" id="3050034"/>
    <lineage>
        <taxon>Bacteria</taxon>
        <taxon>Bacillati</taxon>
        <taxon>Actinomycetota</taxon>
        <taxon>Actinomycetes</taxon>
        <taxon>Geodermatophilales</taxon>
        <taxon>Geodermatophilaceae</taxon>
        <taxon>Blastococcus</taxon>
    </lineage>
</organism>
<evidence type="ECO:0000256" key="6">
    <source>
        <dbReference type="RuleBase" id="RU362125"/>
    </source>
</evidence>
<reference evidence="11" key="1">
    <citation type="submission" date="2023-05" db="EMBL/GenBank/DDBJ databases">
        <title>Draft genome of Pseudofrankia sp. BMG5.37.</title>
        <authorList>
            <person name="Gtari M."/>
            <person name="Ghodhbane F."/>
            <person name="Sbissi I."/>
        </authorList>
    </citation>
    <scope>NUCLEOTIDE SEQUENCE [LARGE SCALE GENOMIC DNA]</scope>
    <source>
        <strain evidence="11">BMG 814</strain>
    </source>
</reference>
<evidence type="ECO:0000259" key="8">
    <source>
        <dbReference type="Pfam" id="PF02770"/>
    </source>
</evidence>
<evidence type="ECO:0000313" key="10">
    <source>
        <dbReference type="EMBL" id="MDP5183899.1"/>
    </source>
</evidence>
<keyword evidence="4 6" id="KW-0274">FAD</keyword>
<comment type="cofactor">
    <cofactor evidence="1 6">
        <name>FAD</name>
        <dbReference type="ChEBI" id="CHEBI:57692"/>
    </cofactor>
</comment>
<proteinExistence type="inferred from homology"/>
<accession>A0ABT9IE85</accession>
<dbReference type="InterPro" id="IPR036250">
    <property type="entry name" value="AcylCo_DH-like_C"/>
</dbReference>
<dbReference type="InterPro" id="IPR046373">
    <property type="entry name" value="Acyl-CoA_Oxase/DH_mid-dom_sf"/>
</dbReference>
<name>A0ABT9IE85_9ACTN</name>
<dbReference type="PANTHER" id="PTHR43292:SF3">
    <property type="entry name" value="ACYL-COA DEHYDROGENASE FADE29"/>
    <property type="match status" value="1"/>
</dbReference>
<dbReference type="Pfam" id="PF00441">
    <property type="entry name" value="Acyl-CoA_dh_1"/>
    <property type="match status" value="1"/>
</dbReference>
<keyword evidence="3 6" id="KW-0285">Flavoprotein</keyword>
<comment type="caution">
    <text evidence="10">The sequence shown here is derived from an EMBL/GenBank/DDBJ whole genome shotgun (WGS) entry which is preliminary data.</text>
</comment>
<evidence type="ECO:0000259" key="7">
    <source>
        <dbReference type="Pfam" id="PF00441"/>
    </source>
</evidence>
<dbReference type="PANTHER" id="PTHR43292">
    <property type="entry name" value="ACYL-COA DEHYDROGENASE"/>
    <property type="match status" value="1"/>
</dbReference>
<evidence type="ECO:0000256" key="2">
    <source>
        <dbReference type="ARBA" id="ARBA00009347"/>
    </source>
</evidence>
<dbReference type="SUPFAM" id="SSF47203">
    <property type="entry name" value="Acyl-CoA dehydrogenase C-terminal domain-like"/>
    <property type="match status" value="1"/>
</dbReference>
<dbReference type="Gene3D" id="1.20.140.10">
    <property type="entry name" value="Butyryl-CoA Dehydrogenase, subunit A, domain 3"/>
    <property type="match status" value="1"/>
</dbReference>
<keyword evidence="11" id="KW-1185">Reference proteome</keyword>
<evidence type="ECO:0000256" key="5">
    <source>
        <dbReference type="ARBA" id="ARBA00023002"/>
    </source>
</evidence>
<evidence type="ECO:0000313" key="11">
    <source>
        <dbReference type="Proteomes" id="UP001233673"/>
    </source>
</evidence>
<dbReference type="InterPro" id="IPR052161">
    <property type="entry name" value="Mycobact_Acyl-CoA_DH"/>
</dbReference>